<keyword evidence="3" id="KW-1003">Cell membrane</keyword>
<dbReference type="GO" id="GO:0022857">
    <property type="term" value="F:transmembrane transporter activity"/>
    <property type="evidence" value="ECO:0007669"/>
    <property type="project" value="InterPro"/>
</dbReference>
<keyword evidence="4 7" id="KW-0812">Transmembrane</keyword>
<dbReference type="GO" id="GO:0005886">
    <property type="term" value="C:plasma membrane"/>
    <property type="evidence" value="ECO:0007669"/>
    <property type="project" value="UniProtKB-SubCell"/>
</dbReference>
<dbReference type="SUPFAM" id="SSF103473">
    <property type="entry name" value="MFS general substrate transporter"/>
    <property type="match status" value="1"/>
</dbReference>
<feature type="transmembrane region" description="Helical" evidence="7">
    <location>
        <begin position="281"/>
        <end position="298"/>
    </location>
</feature>
<sequence>MLNDATHSAAQASASLIRVAPFFISSFVWNAALGMTFILIPLYARSLGMSGVQIGSLISLPIVVHIGFSLIGGALADRLGGRNLCIMACAITAIAALCFLAADDFASMLAIQFLMVIARSTFWTGNLALVTLLPGDPGRQMGRFTIATNGGQIAGSTIAGYAVALSGYAAGFAIMAGAGMIALLFTIIYRPAATAARKAGVSAFATYRQLLGSRPILYSMYGAYLSALPIALLFSFYPILLTQQGLHPDLAGLLIALRGIGAIAAGFFLGRFMNDVEHVRLPLLSSLAMAALVALTAVSTQPLVIGVFMFLLGVATAVVTAYVYTLIRHISSQETRGSAMALFNVGFGISLLTTPALMGVMKDHIGIQSAFIIIGGFTLLCSLLLAPLHRWAMRPD</sequence>
<name>A0A239F540_9BURK</name>
<dbReference type="InterPro" id="IPR020846">
    <property type="entry name" value="MFS_dom"/>
</dbReference>
<dbReference type="Gene3D" id="1.20.1250.20">
    <property type="entry name" value="MFS general substrate transporter like domains"/>
    <property type="match status" value="1"/>
</dbReference>
<feature type="transmembrane region" description="Helical" evidence="7">
    <location>
        <begin position="144"/>
        <end position="163"/>
    </location>
</feature>
<feature type="transmembrane region" description="Helical" evidence="7">
    <location>
        <begin position="108"/>
        <end position="132"/>
    </location>
</feature>
<evidence type="ECO:0000313" key="10">
    <source>
        <dbReference type="Proteomes" id="UP000198284"/>
    </source>
</evidence>
<dbReference type="EMBL" id="FZOT01000003">
    <property type="protein sequence ID" value="SNS51945.1"/>
    <property type="molecule type" value="Genomic_DNA"/>
</dbReference>
<feature type="domain" description="Major facilitator superfamily (MFS) profile" evidence="8">
    <location>
        <begin position="18"/>
        <end position="393"/>
    </location>
</feature>
<feature type="transmembrane region" description="Helical" evidence="7">
    <location>
        <begin position="21"/>
        <end position="44"/>
    </location>
</feature>
<evidence type="ECO:0000259" key="8">
    <source>
        <dbReference type="PROSITE" id="PS50850"/>
    </source>
</evidence>
<feature type="transmembrane region" description="Helical" evidence="7">
    <location>
        <begin position="365"/>
        <end position="386"/>
    </location>
</feature>
<dbReference type="PANTHER" id="PTHR23517:SF3">
    <property type="entry name" value="INTEGRAL MEMBRANE TRANSPORT PROTEIN"/>
    <property type="match status" value="1"/>
</dbReference>
<dbReference type="InterPro" id="IPR011701">
    <property type="entry name" value="MFS"/>
</dbReference>
<feature type="transmembrane region" description="Helical" evidence="7">
    <location>
        <begin position="83"/>
        <end position="102"/>
    </location>
</feature>
<dbReference type="PANTHER" id="PTHR23517">
    <property type="entry name" value="RESISTANCE PROTEIN MDTM, PUTATIVE-RELATED-RELATED"/>
    <property type="match status" value="1"/>
</dbReference>
<feature type="transmembrane region" description="Helical" evidence="7">
    <location>
        <begin position="169"/>
        <end position="189"/>
    </location>
</feature>
<feature type="transmembrane region" description="Helical" evidence="7">
    <location>
        <begin position="56"/>
        <end position="76"/>
    </location>
</feature>
<evidence type="ECO:0000256" key="7">
    <source>
        <dbReference type="SAM" id="Phobius"/>
    </source>
</evidence>
<feature type="transmembrane region" description="Helical" evidence="7">
    <location>
        <begin position="216"/>
        <end position="238"/>
    </location>
</feature>
<evidence type="ECO:0000256" key="2">
    <source>
        <dbReference type="ARBA" id="ARBA00022448"/>
    </source>
</evidence>
<evidence type="ECO:0000256" key="6">
    <source>
        <dbReference type="ARBA" id="ARBA00023136"/>
    </source>
</evidence>
<dbReference type="PROSITE" id="PS50850">
    <property type="entry name" value="MFS"/>
    <property type="match status" value="1"/>
</dbReference>
<organism evidence="9 10">
    <name type="scientific">Noviherbaspirillum humi</name>
    <dbReference type="NCBI Taxonomy" id="1688639"/>
    <lineage>
        <taxon>Bacteria</taxon>
        <taxon>Pseudomonadati</taxon>
        <taxon>Pseudomonadota</taxon>
        <taxon>Betaproteobacteria</taxon>
        <taxon>Burkholderiales</taxon>
        <taxon>Oxalobacteraceae</taxon>
        <taxon>Noviherbaspirillum</taxon>
    </lineage>
</organism>
<dbReference type="Pfam" id="PF07690">
    <property type="entry name" value="MFS_1"/>
    <property type="match status" value="1"/>
</dbReference>
<dbReference type="AlphaFoldDB" id="A0A239F540"/>
<protein>
    <submittedName>
        <fullName evidence="9">Predicted arabinose efflux permease, MFS family</fullName>
    </submittedName>
</protein>
<keyword evidence="6 7" id="KW-0472">Membrane</keyword>
<keyword evidence="2" id="KW-0813">Transport</keyword>
<keyword evidence="10" id="KW-1185">Reference proteome</keyword>
<dbReference type="RefSeq" id="WP_089398682.1">
    <property type="nucleotide sequence ID" value="NZ_FZOT01000003.1"/>
</dbReference>
<feature type="transmembrane region" description="Helical" evidence="7">
    <location>
        <begin position="250"/>
        <end position="269"/>
    </location>
</feature>
<dbReference type="OrthoDB" id="9771451at2"/>
<reference evidence="9 10" key="1">
    <citation type="submission" date="2017-06" db="EMBL/GenBank/DDBJ databases">
        <authorList>
            <person name="Kim H.J."/>
            <person name="Triplett B.A."/>
        </authorList>
    </citation>
    <scope>NUCLEOTIDE SEQUENCE [LARGE SCALE GENOMIC DNA]</scope>
    <source>
        <strain evidence="9 10">U15</strain>
    </source>
</reference>
<proteinExistence type="predicted"/>
<gene>
    <name evidence="9" type="ORF">SAMN06265795_103183</name>
</gene>
<comment type="subcellular location">
    <subcellularLocation>
        <location evidence="1">Cell membrane</location>
        <topology evidence="1">Multi-pass membrane protein</topology>
    </subcellularLocation>
</comment>
<keyword evidence="5 7" id="KW-1133">Transmembrane helix</keyword>
<evidence type="ECO:0000256" key="5">
    <source>
        <dbReference type="ARBA" id="ARBA00022989"/>
    </source>
</evidence>
<accession>A0A239F540</accession>
<evidence type="ECO:0000256" key="1">
    <source>
        <dbReference type="ARBA" id="ARBA00004651"/>
    </source>
</evidence>
<evidence type="ECO:0000256" key="4">
    <source>
        <dbReference type="ARBA" id="ARBA00022692"/>
    </source>
</evidence>
<evidence type="ECO:0000313" key="9">
    <source>
        <dbReference type="EMBL" id="SNS51945.1"/>
    </source>
</evidence>
<feature type="transmembrane region" description="Helical" evidence="7">
    <location>
        <begin position="304"/>
        <end position="327"/>
    </location>
</feature>
<evidence type="ECO:0000256" key="3">
    <source>
        <dbReference type="ARBA" id="ARBA00022475"/>
    </source>
</evidence>
<dbReference type="Proteomes" id="UP000198284">
    <property type="component" value="Unassembled WGS sequence"/>
</dbReference>
<dbReference type="InterPro" id="IPR036259">
    <property type="entry name" value="MFS_trans_sf"/>
</dbReference>
<dbReference type="InterPro" id="IPR050171">
    <property type="entry name" value="MFS_Transporters"/>
</dbReference>
<feature type="transmembrane region" description="Helical" evidence="7">
    <location>
        <begin position="339"/>
        <end position="359"/>
    </location>
</feature>